<evidence type="ECO:0000256" key="1">
    <source>
        <dbReference type="SAM" id="SignalP"/>
    </source>
</evidence>
<accession>A0A368YID2</accession>
<sequence length="123" mass="13190">MRILPFVLAIAATGLLAACEPQGTRRPGDLTQSDLNAGRRIVATDPARRQDLLNNCRAGIRMKPERERNNMATLVGVTPAQMPAVFCNRIISAIESGRLTAADLNAAGRGDISRKVLAVVQGR</sequence>
<dbReference type="EMBL" id="QPJL01000021">
    <property type="protein sequence ID" value="RCW79991.1"/>
    <property type="molecule type" value="Genomic_DNA"/>
</dbReference>
<proteinExistence type="predicted"/>
<keyword evidence="1" id="KW-0732">Signal</keyword>
<evidence type="ECO:0000313" key="3">
    <source>
        <dbReference type="Proteomes" id="UP000253345"/>
    </source>
</evidence>
<reference evidence="2 3" key="1">
    <citation type="submission" date="2018-07" db="EMBL/GenBank/DDBJ databases">
        <title>Genomic Encyclopedia of Type Strains, Phase III (KMG-III): the genomes of soil and plant-associated and newly described type strains.</title>
        <authorList>
            <person name="Whitman W."/>
        </authorList>
    </citation>
    <scope>NUCLEOTIDE SEQUENCE [LARGE SCALE GENOMIC DNA]</scope>
    <source>
        <strain evidence="2 3">CECT 8525</strain>
    </source>
</reference>
<keyword evidence="3" id="KW-1185">Reference proteome</keyword>
<comment type="caution">
    <text evidence="2">The sequence shown here is derived from an EMBL/GenBank/DDBJ whole genome shotgun (WGS) entry which is preliminary data.</text>
</comment>
<evidence type="ECO:0000313" key="2">
    <source>
        <dbReference type="EMBL" id="RCW79991.1"/>
    </source>
</evidence>
<dbReference type="AlphaFoldDB" id="A0A368YID2"/>
<dbReference type="PROSITE" id="PS51257">
    <property type="entry name" value="PROKAR_LIPOPROTEIN"/>
    <property type="match status" value="1"/>
</dbReference>
<feature type="chain" id="PRO_5016984256" evidence="1">
    <location>
        <begin position="18"/>
        <end position="123"/>
    </location>
</feature>
<feature type="signal peptide" evidence="1">
    <location>
        <begin position="1"/>
        <end position="17"/>
    </location>
</feature>
<gene>
    <name evidence="2" type="ORF">DFP89_12121</name>
</gene>
<protein>
    <submittedName>
        <fullName evidence="2">Uncharacterized protein</fullName>
    </submittedName>
</protein>
<name>A0A368YID2_9RHOB</name>
<organism evidence="2 3">
    <name type="scientific">Paracoccus lutimaris</name>
    <dbReference type="NCBI Taxonomy" id="1490030"/>
    <lineage>
        <taxon>Bacteria</taxon>
        <taxon>Pseudomonadati</taxon>
        <taxon>Pseudomonadota</taxon>
        <taxon>Alphaproteobacteria</taxon>
        <taxon>Rhodobacterales</taxon>
        <taxon>Paracoccaceae</taxon>
        <taxon>Paracoccus</taxon>
    </lineage>
</organism>
<dbReference type="Proteomes" id="UP000253345">
    <property type="component" value="Unassembled WGS sequence"/>
</dbReference>